<organism evidence="1 2">
    <name type="scientific">Meloidogyne hapla</name>
    <name type="common">Root-knot nematode worm</name>
    <dbReference type="NCBI Taxonomy" id="6305"/>
    <lineage>
        <taxon>Eukaryota</taxon>
        <taxon>Metazoa</taxon>
        <taxon>Ecdysozoa</taxon>
        <taxon>Nematoda</taxon>
        <taxon>Chromadorea</taxon>
        <taxon>Rhabditida</taxon>
        <taxon>Tylenchina</taxon>
        <taxon>Tylenchomorpha</taxon>
        <taxon>Tylenchoidea</taxon>
        <taxon>Meloidogynidae</taxon>
        <taxon>Meloidogyninae</taxon>
        <taxon>Meloidogyne</taxon>
    </lineage>
</organism>
<evidence type="ECO:0000313" key="2">
    <source>
        <dbReference type="WBParaSite" id="MhA1_Contig34.frz3.gene32"/>
    </source>
</evidence>
<reference evidence="2" key="1">
    <citation type="submission" date="2016-11" db="UniProtKB">
        <authorList>
            <consortium name="WormBaseParasite"/>
        </authorList>
    </citation>
    <scope>IDENTIFICATION</scope>
</reference>
<accession>A0A1I8BNT8</accession>
<sequence>MGNEILYKGFTYEHMKTLITTFVKYKECKFIVKVEGKSLIRLSDIIISLMGKDKVKLSYIDPSYFEHENIYFYEGTLDIDEIL</sequence>
<dbReference type="WBParaSite" id="MhA1_Contig34.frz3.gene32">
    <property type="protein sequence ID" value="MhA1_Contig34.frz3.gene32"/>
    <property type="gene ID" value="MhA1_Contig34.frz3.gene32"/>
</dbReference>
<dbReference type="AlphaFoldDB" id="A0A1I8BNT8"/>
<keyword evidence="1" id="KW-1185">Reference proteome</keyword>
<dbReference type="Proteomes" id="UP000095281">
    <property type="component" value="Unplaced"/>
</dbReference>
<evidence type="ECO:0000313" key="1">
    <source>
        <dbReference type="Proteomes" id="UP000095281"/>
    </source>
</evidence>
<name>A0A1I8BNT8_MELHA</name>
<protein>
    <submittedName>
        <fullName evidence="2">CRISPR-associated endonuclease Cas1</fullName>
    </submittedName>
</protein>
<proteinExistence type="predicted"/>